<reference evidence="2 3" key="1">
    <citation type="journal article" date="2020" name="BMC Genomics">
        <title>Intraspecific diversification of the crop wild relative Brassica cretica Lam. using demographic model selection.</title>
        <authorList>
            <person name="Kioukis A."/>
            <person name="Michalopoulou V.A."/>
            <person name="Briers L."/>
            <person name="Pirintsos S."/>
            <person name="Studholme D.J."/>
            <person name="Pavlidis P."/>
            <person name="Sarris P.F."/>
        </authorList>
    </citation>
    <scope>NUCLEOTIDE SEQUENCE [LARGE SCALE GENOMIC DNA]</scope>
    <source>
        <strain evidence="3">cv. PFS-1207/04</strain>
    </source>
</reference>
<protein>
    <submittedName>
        <fullName evidence="2">Uncharacterized protein</fullName>
    </submittedName>
</protein>
<organism evidence="2 3">
    <name type="scientific">Brassica cretica</name>
    <name type="common">Mustard</name>
    <dbReference type="NCBI Taxonomy" id="69181"/>
    <lineage>
        <taxon>Eukaryota</taxon>
        <taxon>Viridiplantae</taxon>
        <taxon>Streptophyta</taxon>
        <taxon>Embryophyta</taxon>
        <taxon>Tracheophyta</taxon>
        <taxon>Spermatophyta</taxon>
        <taxon>Magnoliopsida</taxon>
        <taxon>eudicotyledons</taxon>
        <taxon>Gunneridae</taxon>
        <taxon>Pentapetalae</taxon>
        <taxon>rosids</taxon>
        <taxon>malvids</taxon>
        <taxon>Brassicales</taxon>
        <taxon>Brassicaceae</taxon>
        <taxon>Brassiceae</taxon>
        <taxon>Brassica</taxon>
    </lineage>
</organism>
<name>A0ABQ7DEN7_BRACR</name>
<proteinExistence type="predicted"/>
<keyword evidence="3" id="KW-1185">Reference proteome</keyword>
<feature type="region of interest" description="Disordered" evidence="1">
    <location>
        <begin position="1"/>
        <end position="35"/>
    </location>
</feature>
<accession>A0ABQ7DEN7</accession>
<dbReference type="EMBL" id="QGKV02000649">
    <property type="protein sequence ID" value="KAF3576574.1"/>
    <property type="molecule type" value="Genomic_DNA"/>
</dbReference>
<evidence type="ECO:0000313" key="3">
    <source>
        <dbReference type="Proteomes" id="UP000266723"/>
    </source>
</evidence>
<evidence type="ECO:0000313" key="2">
    <source>
        <dbReference type="EMBL" id="KAF3576574.1"/>
    </source>
</evidence>
<comment type="caution">
    <text evidence="2">The sequence shown here is derived from an EMBL/GenBank/DDBJ whole genome shotgun (WGS) entry which is preliminary data.</text>
</comment>
<gene>
    <name evidence="2" type="ORF">DY000_02032509</name>
</gene>
<dbReference type="Proteomes" id="UP000266723">
    <property type="component" value="Unassembled WGS sequence"/>
</dbReference>
<sequence>MNLAILPDSTDPSGDDLSHKEVPMGETKLGGTERVADLKKIGSELGRGGAE</sequence>
<evidence type="ECO:0000256" key="1">
    <source>
        <dbReference type="SAM" id="MobiDB-lite"/>
    </source>
</evidence>